<feature type="domain" description="Transposase IS200-like" evidence="1">
    <location>
        <begin position="9"/>
        <end position="137"/>
    </location>
</feature>
<evidence type="ECO:0000259" key="1">
    <source>
        <dbReference type="SMART" id="SM01321"/>
    </source>
</evidence>
<comment type="caution">
    <text evidence="2">The sequence shown here is derived from an EMBL/GenBank/DDBJ whole genome shotgun (WGS) entry which is preliminary data.</text>
</comment>
<sequence length="159" mass="19148">MPNYRRWRETGAAYFFTVVTHGRSPWLCEPIARQALRQAIRTTQAAYPFSIDAFVLLPDHLHCIWTLPADDDDFSTRWRLIKTRTSRICARQLPIDLPSSRSRDRRCELPYWQRRFWEHKIRDEADFHNHVHYIHHNPVKHGHVTDPTAWPFSTIHRPW</sequence>
<dbReference type="Proteomes" id="UP001604335">
    <property type="component" value="Unassembled WGS sequence"/>
</dbReference>
<dbReference type="InterPro" id="IPR036515">
    <property type="entry name" value="Transposase_17_sf"/>
</dbReference>
<dbReference type="InterPro" id="IPR052715">
    <property type="entry name" value="RAYT_transposase"/>
</dbReference>
<reference evidence="3" key="1">
    <citation type="journal article" date="2024" name="Algal Res.">
        <title>Biochemical, toxicological and genomic investigation of a high-biomass producing Limnothrix strain isolated from Italian shallow drinking water reservoir.</title>
        <authorList>
            <person name="Simonazzi M."/>
            <person name="Shishido T.K."/>
            <person name="Delbaje E."/>
            <person name="Wahlsten M."/>
            <person name="Fewer D.P."/>
            <person name="Sivonen K."/>
            <person name="Pezzolesi L."/>
            <person name="Pistocchi R."/>
        </authorList>
    </citation>
    <scope>NUCLEOTIDE SEQUENCE [LARGE SCALE GENOMIC DNA]</scope>
    <source>
        <strain evidence="3">LRLZ20PSL1</strain>
    </source>
</reference>
<dbReference type="Pfam" id="PF01797">
    <property type="entry name" value="Y1_Tnp"/>
    <property type="match status" value="1"/>
</dbReference>
<protein>
    <submittedName>
        <fullName evidence="2">Transposase</fullName>
    </submittedName>
</protein>
<accession>A0ABW7CCY6</accession>
<organism evidence="2 3">
    <name type="scientific">Limnothrix redekei LRLZ20PSL1</name>
    <dbReference type="NCBI Taxonomy" id="3112953"/>
    <lineage>
        <taxon>Bacteria</taxon>
        <taxon>Bacillati</taxon>
        <taxon>Cyanobacteriota</taxon>
        <taxon>Cyanophyceae</taxon>
        <taxon>Pseudanabaenales</taxon>
        <taxon>Pseudanabaenaceae</taxon>
        <taxon>Limnothrix</taxon>
    </lineage>
</organism>
<dbReference type="PANTHER" id="PTHR36966">
    <property type="entry name" value="REP-ASSOCIATED TYROSINE TRANSPOSASE"/>
    <property type="match status" value="1"/>
</dbReference>
<evidence type="ECO:0000313" key="2">
    <source>
        <dbReference type="EMBL" id="MFG3818015.1"/>
    </source>
</evidence>
<gene>
    <name evidence="2" type="ORF">VPK24_10240</name>
</gene>
<evidence type="ECO:0000313" key="3">
    <source>
        <dbReference type="Proteomes" id="UP001604335"/>
    </source>
</evidence>
<dbReference type="Gene3D" id="3.30.70.1290">
    <property type="entry name" value="Transposase IS200-like"/>
    <property type="match status" value="1"/>
</dbReference>
<dbReference type="SMART" id="SM01321">
    <property type="entry name" value="Y1_Tnp"/>
    <property type="match status" value="1"/>
</dbReference>
<dbReference type="PANTHER" id="PTHR36966:SF1">
    <property type="entry name" value="REP-ASSOCIATED TYROSINE TRANSPOSASE"/>
    <property type="match status" value="1"/>
</dbReference>
<proteinExistence type="predicted"/>
<dbReference type="SUPFAM" id="SSF143422">
    <property type="entry name" value="Transposase IS200-like"/>
    <property type="match status" value="1"/>
</dbReference>
<dbReference type="EMBL" id="JAZAQF010000059">
    <property type="protein sequence ID" value="MFG3818015.1"/>
    <property type="molecule type" value="Genomic_DNA"/>
</dbReference>
<name>A0ABW7CCY6_9CYAN</name>
<keyword evidence="3" id="KW-1185">Reference proteome</keyword>
<dbReference type="NCBIfam" id="NF047646">
    <property type="entry name" value="REP_Tyr_transpos"/>
    <property type="match status" value="1"/>
</dbReference>
<dbReference type="InterPro" id="IPR002686">
    <property type="entry name" value="Transposase_17"/>
</dbReference>
<dbReference type="RefSeq" id="WP_393012838.1">
    <property type="nucleotide sequence ID" value="NZ_JAZAQF010000059.1"/>
</dbReference>